<reference evidence="9 10" key="1">
    <citation type="submission" date="2020-03" db="EMBL/GenBank/DDBJ databases">
        <title>Whole genome shotgun sequence of Phytohabitans houttuyneae NBRC 108639.</title>
        <authorList>
            <person name="Komaki H."/>
            <person name="Tamura T."/>
        </authorList>
    </citation>
    <scope>NUCLEOTIDE SEQUENCE [LARGE SCALE GENOMIC DNA]</scope>
    <source>
        <strain evidence="9 10">NBRC 108639</strain>
    </source>
</reference>
<keyword evidence="2" id="KW-1003">Cell membrane</keyword>
<keyword evidence="6 8" id="KW-0472">Membrane</keyword>
<feature type="transmembrane region" description="Helical" evidence="8">
    <location>
        <begin position="200"/>
        <end position="219"/>
    </location>
</feature>
<name>A0A6V8KBZ2_9ACTN</name>
<keyword evidence="4 8" id="KW-0812">Transmembrane</keyword>
<dbReference type="Proteomes" id="UP000482800">
    <property type="component" value="Unassembled WGS sequence"/>
</dbReference>
<keyword evidence="10" id="KW-1185">Reference proteome</keyword>
<feature type="transmembrane region" description="Helical" evidence="8">
    <location>
        <begin position="93"/>
        <end position="116"/>
    </location>
</feature>
<protein>
    <submittedName>
        <fullName evidence="9">Membrane protein</fullName>
    </submittedName>
</protein>
<keyword evidence="3" id="KW-0808">Transferase</keyword>
<evidence type="ECO:0000256" key="1">
    <source>
        <dbReference type="ARBA" id="ARBA00004651"/>
    </source>
</evidence>
<evidence type="ECO:0000256" key="7">
    <source>
        <dbReference type="ARBA" id="ARBA00024033"/>
    </source>
</evidence>
<dbReference type="GO" id="GO:0016758">
    <property type="term" value="F:hexosyltransferase activity"/>
    <property type="evidence" value="ECO:0007669"/>
    <property type="project" value="InterPro"/>
</dbReference>
<evidence type="ECO:0000256" key="6">
    <source>
        <dbReference type="ARBA" id="ARBA00023136"/>
    </source>
</evidence>
<comment type="similarity">
    <text evidence="7">Belongs to the glycosyltransferase 87 family.</text>
</comment>
<comment type="subcellular location">
    <subcellularLocation>
        <location evidence="1">Cell membrane</location>
        <topology evidence="1">Multi-pass membrane protein</topology>
    </subcellularLocation>
</comment>
<evidence type="ECO:0000256" key="3">
    <source>
        <dbReference type="ARBA" id="ARBA00022679"/>
    </source>
</evidence>
<organism evidence="9 10">
    <name type="scientific">Phytohabitans houttuyneae</name>
    <dbReference type="NCBI Taxonomy" id="1076126"/>
    <lineage>
        <taxon>Bacteria</taxon>
        <taxon>Bacillati</taxon>
        <taxon>Actinomycetota</taxon>
        <taxon>Actinomycetes</taxon>
        <taxon>Micromonosporales</taxon>
        <taxon>Micromonosporaceae</taxon>
    </lineage>
</organism>
<feature type="transmembrane region" description="Helical" evidence="8">
    <location>
        <begin position="170"/>
        <end position="193"/>
    </location>
</feature>
<evidence type="ECO:0000256" key="8">
    <source>
        <dbReference type="SAM" id="Phobius"/>
    </source>
</evidence>
<dbReference type="InterPro" id="IPR018584">
    <property type="entry name" value="GT87"/>
</dbReference>
<feature type="transmembrane region" description="Helical" evidence="8">
    <location>
        <begin position="269"/>
        <end position="288"/>
    </location>
</feature>
<feature type="transmembrane region" description="Helical" evidence="8">
    <location>
        <begin position="341"/>
        <end position="359"/>
    </location>
</feature>
<dbReference type="RefSeq" id="WP_173063564.1">
    <property type="nucleotide sequence ID" value="NZ_BAABGO010000010.1"/>
</dbReference>
<evidence type="ECO:0000256" key="5">
    <source>
        <dbReference type="ARBA" id="ARBA00022989"/>
    </source>
</evidence>
<dbReference type="EMBL" id="BLPF01000002">
    <property type="protein sequence ID" value="GFJ82713.1"/>
    <property type="molecule type" value="Genomic_DNA"/>
</dbReference>
<gene>
    <name evidence="9" type="ORF">Phou_068930</name>
</gene>
<comment type="caution">
    <text evidence="9">The sequence shown here is derived from an EMBL/GenBank/DDBJ whole genome shotgun (WGS) entry which is preliminary data.</text>
</comment>
<evidence type="ECO:0000256" key="2">
    <source>
        <dbReference type="ARBA" id="ARBA00022475"/>
    </source>
</evidence>
<evidence type="ECO:0000313" key="9">
    <source>
        <dbReference type="EMBL" id="GFJ82713.1"/>
    </source>
</evidence>
<proteinExistence type="inferred from homology"/>
<evidence type="ECO:0000313" key="10">
    <source>
        <dbReference type="Proteomes" id="UP000482800"/>
    </source>
</evidence>
<keyword evidence="5 8" id="KW-1133">Transmembrane helix</keyword>
<feature type="transmembrane region" description="Helical" evidence="8">
    <location>
        <begin position="12"/>
        <end position="30"/>
    </location>
</feature>
<dbReference type="GO" id="GO:0005886">
    <property type="term" value="C:plasma membrane"/>
    <property type="evidence" value="ECO:0007669"/>
    <property type="project" value="UniProtKB-SubCell"/>
</dbReference>
<accession>A0A6V8KBZ2</accession>
<reference evidence="9 10" key="2">
    <citation type="submission" date="2020-03" db="EMBL/GenBank/DDBJ databases">
        <authorList>
            <person name="Ichikawa N."/>
            <person name="Kimura A."/>
            <person name="Kitahashi Y."/>
            <person name="Uohara A."/>
        </authorList>
    </citation>
    <scope>NUCLEOTIDE SEQUENCE [LARGE SCALE GENOMIC DNA]</scope>
    <source>
        <strain evidence="9 10">NBRC 108639</strain>
    </source>
</reference>
<feature type="transmembrane region" description="Helical" evidence="8">
    <location>
        <begin position="394"/>
        <end position="411"/>
    </location>
</feature>
<dbReference type="Pfam" id="PF09594">
    <property type="entry name" value="GT87"/>
    <property type="match status" value="1"/>
</dbReference>
<dbReference type="AlphaFoldDB" id="A0A6V8KBZ2"/>
<feature type="transmembrane region" description="Helical" evidence="8">
    <location>
        <begin position="122"/>
        <end position="138"/>
    </location>
</feature>
<sequence>MEQERTGLPPWLGPAGLAAMLLCAGSYWLFARHSGGGLWNGLDLGVYQAGGAAARHGHAVYDIAVGRARLPFTYPPATLVVFEPLSRIGRENALLLVNAAGFAALAATVWLTLGMLGYRRDAGRAGVTFAVCGLAVWLEPFVQHFALGQVNIFLMLLVVADLSLRDDRWYKGAGIGLAAAAKLVPGLFVLFLLLTGRRRAAGVAAGAFVAVTLLGAVLYPDESRTYWGGAFLDSSRVTTATSGPGYVFNQSLRGLAVRTFGGTHWGDRIWLPLAAAALLAGLWLAVLAHRRGEEALAMVLCAFTAILVSPVSWTHHWVWAAPALVVLADAVRRTRDRAQPLAASLLCGFVLVLFAWPLSGPRRPPLPRGILGVLPRNSGNELEWTLGEHLRGELYTAAVLLLFAVAAAWLVRGAVSGPRETPATAPPIRR</sequence>
<evidence type="ECO:0000256" key="4">
    <source>
        <dbReference type="ARBA" id="ARBA00022692"/>
    </source>
</evidence>